<gene>
    <name evidence="6" type="ordered locus">Sinac_4622</name>
</gene>
<dbReference type="RefSeq" id="WP_015247914.1">
    <property type="nucleotide sequence ID" value="NC_019892.1"/>
</dbReference>
<feature type="domain" description="Sulfatase N-terminal" evidence="5">
    <location>
        <begin position="31"/>
        <end position="345"/>
    </location>
</feature>
<dbReference type="AlphaFoldDB" id="L0DHF6"/>
<dbReference type="Gene3D" id="3.30.1120.10">
    <property type="match status" value="1"/>
</dbReference>
<dbReference type="STRING" id="886293.Sinac_4622"/>
<dbReference type="GO" id="GO:0046872">
    <property type="term" value="F:metal ion binding"/>
    <property type="evidence" value="ECO:0007669"/>
    <property type="project" value="UniProtKB-KW"/>
</dbReference>
<accession>L0DHF6</accession>
<dbReference type="Gene3D" id="3.40.720.10">
    <property type="entry name" value="Alkaline Phosphatase, subunit A"/>
    <property type="match status" value="1"/>
</dbReference>
<dbReference type="Proteomes" id="UP000010798">
    <property type="component" value="Chromosome"/>
</dbReference>
<organism evidence="6 7">
    <name type="scientific">Singulisphaera acidiphila (strain ATCC BAA-1392 / DSM 18658 / VKM B-2454 / MOB10)</name>
    <dbReference type="NCBI Taxonomy" id="886293"/>
    <lineage>
        <taxon>Bacteria</taxon>
        <taxon>Pseudomonadati</taxon>
        <taxon>Planctomycetota</taxon>
        <taxon>Planctomycetia</taxon>
        <taxon>Isosphaerales</taxon>
        <taxon>Isosphaeraceae</taxon>
        <taxon>Singulisphaera</taxon>
    </lineage>
</organism>
<dbReference type="PANTHER" id="PTHR42693">
    <property type="entry name" value="ARYLSULFATASE FAMILY MEMBER"/>
    <property type="match status" value="1"/>
</dbReference>
<name>L0DHF6_SINAD</name>
<dbReference type="InterPro" id="IPR017850">
    <property type="entry name" value="Alkaline_phosphatase_core_sf"/>
</dbReference>
<evidence type="ECO:0000313" key="7">
    <source>
        <dbReference type="Proteomes" id="UP000010798"/>
    </source>
</evidence>
<protein>
    <submittedName>
        <fullName evidence="6">Arylsulfatase A family protein</fullName>
    </submittedName>
</protein>
<reference evidence="6 7" key="1">
    <citation type="submission" date="2012-02" db="EMBL/GenBank/DDBJ databases">
        <title>Complete sequence of chromosome of Singulisphaera acidiphila DSM 18658.</title>
        <authorList>
            <consortium name="US DOE Joint Genome Institute (JGI-PGF)"/>
            <person name="Lucas S."/>
            <person name="Copeland A."/>
            <person name="Lapidus A."/>
            <person name="Glavina del Rio T."/>
            <person name="Dalin E."/>
            <person name="Tice H."/>
            <person name="Bruce D."/>
            <person name="Goodwin L."/>
            <person name="Pitluck S."/>
            <person name="Peters L."/>
            <person name="Ovchinnikova G."/>
            <person name="Chertkov O."/>
            <person name="Kyrpides N."/>
            <person name="Mavromatis K."/>
            <person name="Ivanova N."/>
            <person name="Brettin T."/>
            <person name="Detter J.C."/>
            <person name="Han C."/>
            <person name="Larimer F."/>
            <person name="Land M."/>
            <person name="Hauser L."/>
            <person name="Markowitz V."/>
            <person name="Cheng J.-F."/>
            <person name="Hugenholtz P."/>
            <person name="Woyke T."/>
            <person name="Wu D."/>
            <person name="Tindall B."/>
            <person name="Pomrenke H."/>
            <person name="Brambilla E."/>
            <person name="Klenk H.-P."/>
            <person name="Eisen J.A."/>
        </authorList>
    </citation>
    <scope>NUCLEOTIDE SEQUENCE [LARGE SCALE GENOMIC DNA]</scope>
    <source>
        <strain evidence="7">ATCC BAA-1392 / DSM 18658 / VKM B-2454 / MOB10</strain>
    </source>
</reference>
<dbReference type="InterPro" id="IPR024607">
    <property type="entry name" value="Sulfatase_CS"/>
</dbReference>
<dbReference type="PROSITE" id="PS00523">
    <property type="entry name" value="SULFATASE_1"/>
    <property type="match status" value="1"/>
</dbReference>
<dbReference type="InterPro" id="IPR050738">
    <property type="entry name" value="Sulfatase"/>
</dbReference>
<dbReference type="KEGG" id="saci:Sinac_4622"/>
<sequence>MQRFAQWIFFAVVVLAGVPEAFGASPDAGRPNVLLILADDLGYGDLSSYGAADLKTPNIDALVASGVRFDRFYANSPVCSPTRAALLTGCYPDLVGVPGVIRTHPDDSWGVLSPQAVLLPQVLKGAGYHTALVGKWHLGLSGASLPSRRGFDLFHGFLGDMMDDYHNHRRHGINYMRRDDREIDPKGHATDLFSQWAIDFLNESKGQDRPFFLELAYNVPHTPVQPPQEWLEKVRRRAPNLDPKRARLVALIEHLDHGIGQVLAALRANGQAERTLIVFTSDNGGQLDAGAHCGPYRGGKQDMYEGGIRVPLCAVWPGRIEPGTRSDRVAVSMDLFPTLCEAAGARFEHPVDGISLLSTFQGHHNKAEPPIERDLIFVRREGGPKYHGQDYYAVRRGDWKLVQNSPFEPFQLFHLGQDPREEHDRSAKELATFNALGGVLKRHLQRAGTVPWQPPERAVADKVLKSAAGHQESGSP</sequence>
<dbReference type="Pfam" id="PF00884">
    <property type="entry name" value="Sulfatase"/>
    <property type="match status" value="1"/>
</dbReference>
<dbReference type="EMBL" id="CP003364">
    <property type="protein sequence ID" value="AGA28799.1"/>
    <property type="molecule type" value="Genomic_DNA"/>
</dbReference>
<evidence type="ECO:0000256" key="2">
    <source>
        <dbReference type="ARBA" id="ARBA00022723"/>
    </source>
</evidence>
<evidence type="ECO:0000256" key="1">
    <source>
        <dbReference type="ARBA" id="ARBA00008779"/>
    </source>
</evidence>
<evidence type="ECO:0000313" key="6">
    <source>
        <dbReference type="EMBL" id="AGA28799.1"/>
    </source>
</evidence>
<keyword evidence="2" id="KW-0479">Metal-binding</keyword>
<proteinExistence type="inferred from homology"/>
<dbReference type="InterPro" id="IPR000917">
    <property type="entry name" value="Sulfatase_N"/>
</dbReference>
<keyword evidence="3" id="KW-0378">Hydrolase</keyword>
<comment type="similarity">
    <text evidence="1">Belongs to the sulfatase family.</text>
</comment>
<dbReference type="PROSITE" id="PS00149">
    <property type="entry name" value="SULFATASE_2"/>
    <property type="match status" value="1"/>
</dbReference>
<dbReference type="OrthoDB" id="9783154at2"/>
<evidence type="ECO:0000256" key="3">
    <source>
        <dbReference type="ARBA" id="ARBA00022801"/>
    </source>
</evidence>
<dbReference type="HOGENOM" id="CLU_006332_10_4_0"/>
<keyword evidence="7" id="KW-1185">Reference proteome</keyword>
<dbReference type="PANTHER" id="PTHR42693:SF53">
    <property type="entry name" value="ENDO-4-O-SULFATASE"/>
    <property type="match status" value="1"/>
</dbReference>
<keyword evidence="4" id="KW-0106">Calcium</keyword>
<dbReference type="GO" id="GO:0004065">
    <property type="term" value="F:arylsulfatase activity"/>
    <property type="evidence" value="ECO:0007669"/>
    <property type="project" value="TreeGrafter"/>
</dbReference>
<evidence type="ECO:0000256" key="4">
    <source>
        <dbReference type="ARBA" id="ARBA00022837"/>
    </source>
</evidence>
<dbReference type="eggNOG" id="COG3119">
    <property type="taxonomic scope" value="Bacteria"/>
</dbReference>
<dbReference type="SUPFAM" id="SSF53649">
    <property type="entry name" value="Alkaline phosphatase-like"/>
    <property type="match status" value="1"/>
</dbReference>
<evidence type="ECO:0000259" key="5">
    <source>
        <dbReference type="Pfam" id="PF00884"/>
    </source>
</evidence>